<dbReference type="InterPro" id="IPR036390">
    <property type="entry name" value="WH_DNA-bd_sf"/>
</dbReference>
<dbReference type="Pfam" id="PF12840">
    <property type="entry name" value="HTH_20"/>
    <property type="match status" value="1"/>
</dbReference>
<dbReference type="InterPro" id="IPR036388">
    <property type="entry name" value="WH-like_DNA-bd_sf"/>
</dbReference>
<dbReference type="HOGENOM" id="CLU_124803_1_0_2"/>
<gene>
    <name evidence="1" type="ordered locus">VNG_2414H</name>
</gene>
<dbReference type="PaxDb" id="64091-VNG_2414H"/>
<accession>Q9HMS0</accession>
<dbReference type="InParanoid" id="Q9HMS0"/>
<proteinExistence type="predicted"/>
<dbReference type="EMBL" id="AE004437">
    <property type="protein sequence ID" value="AAG20501.1"/>
    <property type="molecule type" value="Genomic_DNA"/>
</dbReference>
<sequence length="163" mass="18178">MTDVVPGSWRRFSAHGKHRPVTAEYETSYTPGFPNASISMRAPFDSDDTPDLQDVLDALDDAGCRDIIEALDEPRTAKEISDRSGVPMSTTYRKLDLLTDAALLEERAVLQDDGHHTTEYVVAFEDVVITLDDDRTLGVGIHRPPTSTDERLETLWTEVSKET</sequence>
<dbReference type="SUPFAM" id="SSF46785">
    <property type="entry name" value="Winged helix' DNA-binding domain"/>
    <property type="match status" value="1"/>
</dbReference>
<dbReference type="Gene3D" id="1.10.10.10">
    <property type="entry name" value="Winged helix-like DNA-binding domain superfamily/Winged helix DNA-binding domain"/>
    <property type="match status" value="1"/>
</dbReference>
<organism evidence="1 2">
    <name type="scientific">Halobacterium salinarum (strain ATCC 700922 / JCM 11081 / NRC-1)</name>
    <name type="common">Halobacterium halobium</name>
    <dbReference type="NCBI Taxonomy" id="64091"/>
    <lineage>
        <taxon>Archaea</taxon>
        <taxon>Methanobacteriati</taxon>
        <taxon>Methanobacteriota</taxon>
        <taxon>Stenosarchaea group</taxon>
        <taxon>Halobacteria</taxon>
        <taxon>Halobacteriales</taxon>
        <taxon>Halobacteriaceae</taxon>
        <taxon>Halobacterium</taxon>
        <taxon>Halobacterium salinarum NRC-34001</taxon>
    </lineage>
</organism>
<evidence type="ECO:0000313" key="2">
    <source>
        <dbReference type="Proteomes" id="UP000000554"/>
    </source>
</evidence>
<evidence type="ECO:0000313" key="1">
    <source>
        <dbReference type="EMBL" id="AAG20501.1"/>
    </source>
</evidence>
<keyword evidence="2" id="KW-1185">Reference proteome</keyword>
<dbReference type="STRING" id="64091.VNG_2414H"/>
<dbReference type="PATRIC" id="fig|64091.14.peg.1868"/>
<evidence type="ECO:0008006" key="3">
    <source>
        <dbReference type="Google" id="ProtNLM"/>
    </source>
</evidence>
<name>Q9HMS0_HALSA</name>
<reference evidence="1 2" key="1">
    <citation type="journal article" date="2000" name="Proc. Natl. Acad. Sci. U.S.A.">
        <title>Genome sequence of Halobacterium species NRC-1.</title>
        <authorList>
            <person name="Ng W.V."/>
            <person name="Kennedy S.P."/>
            <person name="Mahairas G.G."/>
            <person name="Berquist B."/>
            <person name="Pan M."/>
            <person name="Shukla H.D."/>
            <person name="Lasky S.R."/>
            <person name="Baliga N.S."/>
            <person name="Thorsson V."/>
            <person name="Sbrogna J."/>
            <person name="Swartzell S."/>
            <person name="Weir D."/>
            <person name="Hall J."/>
            <person name="Dahl T.A."/>
            <person name="Welti R."/>
            <person name="Goo Y.A."/>
            <person name="Leithauser B."/>
            <person name="Keller K."/>
            <person name="Cruz R."/>
            <person name="Danson M.J."/>
            <person name="Hough D.W."/>
            <person name="Maddocks D.G."/>
            <person name="Jablonski P.E."/>
            <person name="Krebs M.P."/>
            <person name="Angevine C.M."/>
            <person name="Dale H."/>
            <person name="Isenbarger T.A."/>
            <person name="Peck R.F."/>
            <person name="Pohlschroder M."/>
            <person name="Spudich J.L."/>
            <person name="Jung K.W."/>
            <person name="Alam M."/>
            <person name="Freitas T."/>
            <person name="Hou S."/>
            <person name="Daniels C.J."/>
            <person name="Dennis P.P."/>
            <person name="Omer A.D."/>
            <person name="Ebhardt H."/>
            <person name="Lowe T.M."/>
            <person name="Liang P."/>
            <person name="Riley M."/>
            <person name="Hood L."/>
            <person name="DasSarma S."/>
        </authorList>
    </citation>
    <scope>NUCLEOTIDE SEQUENCE [LARGE SCALE GENOMIC DNA]</scope>
    <source>
        <strain evidence="2">ATCC 700922 / JCM 11081 / NRC-1</strain>
    </source>
</reference>
<dbReference type="KEGG" id="hal:VNG_2414H"/>
<protein>
    <recommendedName>
        <fullName evidence="3">HTH domain protein</fullName>
    </recommendedName>
</protein>
<dbReference type="PIR" id="A84392">
    <property type="entry name" value="A84392"/>
</dbReference>
<dbReference type="AlphaFoldDB" id="Q9HMS0"/>
<dbReference type="Proteomes" id="UP000000554">
    <property type="component" value="Chromosome"/>
</dbReference>